<accession>A0A4R6E6Z1</accession>
<dbReference type="PANTHER" id="PTHR30483">
    <property type="entry name" value="LEUCINE-SPECIFIC-BINDING PROTEIN"/>
    <property type="match status" value="1"/>
</dbReference>
<reference evidence="7 8" key="1">
    <citation type="submission" date="2019-03" db="EMBL/GenBank/DDBJ databases">
        <title>Genomic Encyclopedia of Type Strains, Phase IV (KMG-IV): sequencing the most valuable type-strain genomes for metagenomic binning, comparative biology and taxonomic classification.</title>
        <authorList>
            <person name="Goeker M."/>
        </authorList>
    </citation>
    <scope>NUCLEOTIDE SEQUENCE [LARGE SCALE GENOMIC DNA]</scope>
    <source>
        <strain evidence="7 8">DSM 12121</strain>
    </source>
</reference>
<evidence type="ECO:0000313" key="7">
    <source>
        <dbReference type="EMBL" id="TDN53716.1"/>
    </source>
</evidence>
<evidence type="ECO:0000313" key="8">
    <source>
        <dbReference type="Proteomes" id="UP000295129"/>
    </source>
</evidence>
<evidence type="ECO:0000256" key="2">
    <source>
        <dbReference type="ARBA" id="ARBA00022448"/>
    </source>
</evidence>
<comment type="similarity">
    <text evidence="1">Belongs to the leucine-binding protein family.</text>
</comment>
<dbReference type="Gene3D" id="3.40.50.2300">
    <property type="match status" value="2"/>
</dbReference>
<organism evidence="7 8">
    <name type="scientific">Azoarcus indigens</name>
    <dbReference type="NCBI Taxonomy" id="29545"/>
    <lineage>
        <taxon>Bacteria</taxon>
        <taxon>Pseudomonadati</taxon>
        <taxon>Pseudomonadota</taxon>
        <taxon>Betaproteobacteria</taxon>
        <taxon>Rhodocyclales</taxon>
        <taxon>Zoogloeaceae</taxon>
        <taxon>Azoarcus</taxon>
    </lineage>
</organism>
<name>A0A4R6E6Z1_9RHOO</name>
<dbReference type="PRINTS" id="PR00337">
    <property type="entry name" value="LEUILEVALBP"/>
</dbReference>
<evidence type="ECO:0000256" key="4">
    <source>
        <dbReference type="ARBA" id="ARBA00022970"/>
    </source>
</evidence>
<keyword evidence="3 5" id="KW-0732">Signal</keyword>
<keyword evidence="2" id="KW-0813">Transport</keyword>
<dbReference type="EMBL" id="SNVV01000004">
    <property type="protein sequence ID" value="TDN53716.1"/>
    <property type="molecule type" value="Genomic_DNA"/>
</dbReference>
<feature type="chain" id="PRO_5020436810" evidence="5">
    <location>
        <begin position="27"/>
        <end position="394"/>
    </location>
</feature>
<dbReference type="SUPFAM" id="SSF53822">
    <property type="entry name" value="Periplasmic binding protein-like I"/>
    <property type="match status" value="1"/>
</dbReference>
<feature type="domain" description="Leucine-binding protein" evidence="6">
    <location>
        <begin position="30"/>
        <end position="371"/>
    </location>
</feature>
<gene>
    <name evidence="7" type="ORF">C7389_10470</name>
</gene>
<dbReference type="InterPro" id="IPR028081">
    <property type="entry name" value="Leu-bd"/>
</dbReference>
<dbReference type="RefSeq" id="WP_133589461.1">
    <property type="nucleotide sequence ID" value="NZ_SNVV01000004.1"/>
</dbReference>
<dbReference type="GO" id="GO:0006865">
    <property type="term" value="P:amino acid transport"/>
    <property type="evidence" value="ECO:0007669"/>
    <property type="project" value="UniProtKB-KW"/>
</dbReference>
<dbReference type="InterPro" id="IPR051010">
    <property type="entry name" value="BCAA_transport"/>
</dbReference>
<dbReference type="AlphaFoldDB" id="A0A4R6E6Z1"/>
<evidence type="ECO:0000256" key="1">
    <source>
        <dbReference type="ARBA" id="ARBA00010062"/>
    </source>
</evidence>
<comment type="caution">
    <text evidence="7">The sequence shown here is derived from an EMBL/GenBank/DDBJ whole genome shotgun (WGS) entry which is preliminary data.</text>
</comment>
<proteinExistence type="inferred from homology"/>
<evidence type="ECO:0000256" key="5">
    <source>
        <dbReference type="SAM" id="SignalP"/>
    </source>
</evidence>
<dbReference type="PANTHER" id="PTHR30483:SF6">
    <property type="entry name" value="PERIPLASMIC BINDING PROTEIN OF ABC TRANSPORTER FOR NATURAL AMINO ACIDS"/>
    <property type="match status" value="1"/>
</dbReference>
<dbReference type="InterPro" id="IPR028082">
    <property type="entry name" value="Peripla_BP_I"/>
</dbReference>
<dbReference type="InterPro" id="IPR000709">
    <property type="entry name" value="Leu_Ile_Val-bd"/>
</dbReference>
<sequence>MHAFSRKLAGGLLAAGVFATASSAAAEEVIKIGFVGEMSGSFAEFGRQMQTGIRAYQKQHGDTVAGKRIEVVYRDVGGPKPELAKRLAQELVVREKVQVLAGFGFTPNAAAVAPVATEAKVPMVVMNAAAGGLTKLSPYMARVSFTYPDMVPPIAEWAVKQGYKRAYVLVADYAPGLDVEAAFMSAYKKAGGEVIGNVRVPMTTVEFAPYLQKVKDLKPDVLFSFVNAGDVSPAFMKEFRARGLDQAGIKLIGTGDIVMENSLKAIGDNGLGVVSVYPYSALHGSELNQRFAKDFVELGEKHEPPTIMGVAAYDGMAAIYAALRKTGGKADGESLMAALKGVSFESPRGPLSIDATTGDVVQNHYIRRLEKVGAVAGAEGGLGNVEFETFAPAR</sequence>
<dbReference type="Pfam" id="PF13458">
    <property type="entry name" value="Peripla_BP_6"/>
    <property type="match status" value="1"/>
</dbReference>
<keyword evidence="4" id="KW-0029">Amino-acid transport</keyword>
<evidence type="ECO:0000256" key="3">
    <source>
        <dbReference type="ARBA" id="ARBA00022729"/>
    </source>
</evidence>
<dbReference type="OrthoDB" id="9794229at2"/>
<feature type="signal peptide" evidence="5">
    <location>
        <begin position="1"/>
        <end position="26"/>
    </location>
</feature>
<evidence type="ECO:0000259" key="6">
    <source>
        <dbReference type="Pfam" id="PF13458"/>
    </source>
</evidence>
<dbReference type="Proteomes" id="UP000295129">
    <property type="component" value="Unassembled WGS sequence"/>
</dbReference>
<protein>
    <submittedName>
        <fullName evidence="7">Amino acid/amide ABC transporter substrate-binding protein (HAAT family)</fullName>
    </submittedName>
</protein>
<keyword evidence="8" id="KW-1185">Reference proteome</keyword>